<reference evidence="2" key="1">
    <citation type="journal article" date="2020" name="mSystems">
        <title>Genome- and Community-Level Interaction Insights into Carbon Utilization and Element Cycling Functions of Hydrothermarchaeota in Hydrothermal Sediment.</title>
        <authorList>
            <person name="Zhou Z."/>
            <person name="Liu Y."/>
            <person name="Xu W."/>
            <person name="Pan J."/>
            <person name="Luo Z.H."/>
            <person name="Li M."/>
        </authorList>
    </citation>
    <scope>NUCLEOTIDE SEQUENCE [LARGE SCALE GENOMIC DNA]</scope>
    <source>
        <strain evidence="2">SpSt-210</strain>
    </source>
</reference>
<evidence type="ECO:0000313" key="2">
    <source>
        <dbReference type="EMBL" id="HEG91955.1"/>
    </source>
</evidence>
<proteinExistence type="predicted"/>
<keyword evidence="1" id="KW-0812">Transmembrane</keyword>
<feature type="transmembrane region" description="Helical" evidence="1">
    <location>
        <begin position="12"/>
        <end position="33"/>
    </location>
</feature>
<name>A0A831TH46_9BACT</name>
<dbReference type="AlphaFoldDB" id="A0A831TH46"/>
<feature type="transmembrane region" description="Helical" evidence="1">
    <location>
        <begin position="45"/>
        <end position="65"/>
    </location>
</feature>
<feature type="transmembrane region" description="Helical" evidence="1">
    <location>
        <begin position="103"/>
        <end position="128"/>
    </location>
</feature>
<dbReference type="PIRSF" id="PIRSF037395">
    <property type="entry name" value="UCP037395_ABCper"/>
    <property type="match status" value="1"/>
</dbReference>
<accession>A0A831TH46</accession>
<keyword evidence="1" id="KW-1133">Transmembrane helix</keyword>
<feature type="transmembrane region" description="Helical" evidence="1">
    <location>
        <begin position="170"/>
        <end position="190"/>
    </location>
</feature>
<evidence type="ECO:0000256" key="1">
    <source>
        <dbReference type="SAM" id="Phobius"/>
    </source>
</evidence>
<gene>
    <name evidence="2" type="ORF">ENP34_11045</name>
</gene>
<comment type="caution">
    <text evidence="2">The sequence shown here is derived from an EMBL/GenBank/DDBJ whole genome shotgun (WGS) entry which is preliminary data.</text>
</comment>
<dbReference type="EMBL" id="DSIY01000259">
    <property type="protein sequence ID" value="HEG91955.1"/>
    <property type="molecule type" value="Genomic_DNA"/>
</dbReference>
<dbReference type="GO" id="GO:0022857">
    <property type="term" value="F:transmembrane transporter activity"/>
    <property type="evidence" value="ECO:0007669"/>
    <property type="project" value="InterPro"/>
</dbReference>
<feature type="transmembrane region" description="Helical" evidence="1">
    <location>
        <begin position="77"/>
        <end position="97"/>
    </location>
</feature>
<dbReference type="InterPro" id="IPR024529">
    <property type="entry name" value="ECF_trnsprt_substrate-spec"/>
</dbReference>
<dbReference type="InterPro" id="IPR017196">
    <property type="entry name" value="ECF_substrate-spec_UCP037395"/>
</dbReference>
<dbReference type="Gene3D" id="1.10.1760.20">
    <property type="match status" value="1"/>
</dbReference>
<dbReference type="Pfam" id="PF12822">
    <property type="entry name" value="ECF_trnsprt"/>
    <property type="match status" value="1"/>
</dbReference>
<organism evidence="2">
    <name type="scientific">Thermorudis peleae</name>
    <dbReference type="NCBI Taxonomy" id="1382356"/>
    <lineage>
        <taxon>Bacteria</taxon>
        <taxon>Pseudomonadati</taxon>
        <taxon>Thermomicrobiota</taxon>
        <taxon>Thermomicrobia</taxon>
        <taxon>Thermomicrobia incertae sedis</taxon>
        <taxon>Thermorudis</taxon>
    </lineage>
</organism>
<sequence>MSWGKQRASTLVLALASAVGILAFLYPFLLPYVHQPLDERGRGVVVPLLFAALAGACLLILLFELQGRALGPSRSRLVALLGVLVAFDAALRLIPSLLGASPIFLLIILAGYCYGAEFGFLMGSLTLLLSALITGGVGPWLPYQMLAAGWVGMTAGWLPRLRGRWEVALLAAFGAGWGFLFGALMNLWFWPFAAPGIEQPVGLYWHPGMSPGEAVWTYARFYLATSLAFDGTRALGNAALVLFLGRPVIAVLDRYRERFTWQPWVPLGSPPLQAPERERPSNTG</sequence>
<protein>
    <submittedName>
        <fullName evidence="2">ECF transporter S component</fullName>
    </submittedName>
</protein>
<keyword evidence="1" id="KW-0472">Membrane</keyword>